<proteinExistence type="predicted"/>
<evidence type="ECO:0000313" key="1">
    <source>
        <dbReference type="Proteomes" id="UP000887579"/>
    </source>
</evidence>
<dbReference type="WBParaSite" id="ES5_v2.g22760.t1">
    <property type="protein sequence ID" value="ES5_v2.g22760.t1"/>
    <property type="gene ID" value="ES5_v2.g22760"/>
</dbReference>
<evidence type="ECO:0000313" key="2">
    <source>
        <dbReference type="WBParaSite" id="ES5_v2.g22760.t1"/>
    </source>
</evidence>
<reference evidence="2" key="1">
    <citation type="submission" date="2022-11" db="UniProtKB">
        <authorList>
            <consortium name="WormBaseParasite"/>
        </authorList>
    </citation>
    <scope>IDENTIFICATION</scope>
</reference>
<dbReference type="Proteomes" id="UP000887579">
    <property type="component" value="Unplaced"/>
</dbReference>
<protein>
    <submittedName>
        <fullName evidence="2">Uncharacterized protein</fullName>
    </submittedName>
</protein>
<name>A0AC34FZN8_9BILA</name>
<sequence length="177" mass="21605">MPEEYDESYFEKYDQSYREFHEKLDIEFPPEDCDYNQLIDIIKAFGKEYMLPRDVWDAVIKIFFHYEDYMYDGHDEIRSEISHIALYQFCLNESILLDERYSPPSKDIYDQYKKSKALFEKIMSVEKDEEKWIEALKETNDDLFVQQNVEFRLGNDILNKKLWKLYIAYLKEHNPTV</sequence>
<accession>A0AC34FZN8</accession>
<organism evidence="1 2">
    <name type="scientific">Panagrolaimus sp. ES5</name>
    <dbReference type="NCBI Taxonomy" id="591445"/>
    <lineage>
        <taxon>Eukaryota</taxon>
        <taxon>Metazoa</taxon>
        <taxon>Ecdysozoa</taxon>
        <taxon>Nematoda</taxon>
        <taxon>Chromadorea</taxon>
        <taxon>Rhabditida</taxon>
        <taxon>Tylenchina</taxon>
        <taxon>Panagrolaimomorpha</taxon>
        <taxon>Panagrolaimoidea</taxon>
        <taxon>Panagrolaimidae</taxon>
        <taxon>Panagrolaimus</taxon>
    </lineage>
</organism>